<evidence type="ECO:0000256" key="1">
    <source>
        <dbReference type="SAM" id="MobiDB-lite"/>
    </source>
</evidence>
<comment type="caution">
    <text evidence="2">The sequence shown here is derived from an EMBL/GenBank/DDBJ whole genome shotgun (WGS) entry which is preliminary data.</text>
</comment>
<evidence type="ECO:0000313" key="3">
    <source>
        <dbReference type="Proteomes" id="UP000749040"/>
    </source>
</evidence>
<keyword evidence="3" id="KW-1185">Reference proteome</keyword>
<feature type="region of interest" description="Disordered" evidence="1">
    <location>
        <begin position="97"/>
        <end position="150"/>
    </location>
</feature>
<gene>
    <name evidence="2" type="ORF">ITX44_19375</name>
</gene>
<dbReference type="Proteomes" id="UP000749040">
    <property type="component" value="Unassembled WGS sequence"/>
</dbReference>
<organism evidence="2 3">
    <name type="scientific">Actinacidiphila acididurans</name>
    <dbReference type="NCBI Taxonomy" id="2784346"/>
    <lineage>
        <taxon>Bacteria</taxon>
        <taxon>Bacillati</taxon>
        <taxon>Actinomycetota</taxon>
        <taxon>Actinomycetes</taxon>
        <taxon>Kitasatosporales</taxon>
        <taxon>Streptomycetaceae</taxon>
        <taxon>Actinacidiphila</taxon>
    </lineage>
</organism>
<evidence type="ECO:0000313" key="2">
    <source>
        <dbReference type="EMBL" id="MBM9506678.1"/>
    </source>
</evidence>
<dbReference type="RefSeq" id="WP_205358526.1">
    <property type="nucleotide sequence ID" value="NZ_JADKYB010000009.1"/>
</dbReference>
<feature type="compositionally biased region" description="Acidic residues" evidence="1">
    <location>
        <begin position="97"/>
        <end position="107"/>
    </location>
</feature>
<proteinExistence type="predicted"/>
<feature type="compositionally biased region" description="Polar residues" evidence="1">
    <location>
        <begin position="130"/>
        <end position="150"/>
    </location>
</feature>
<accession>A0ABS2TXJ9</accession>
<name>A0ABS2TXJ9_9ACTN</name>
<sequence>MEELFLHFRAAGRPRLPRIVAAIAALPDAPRASRETVRRLLKGETISQWQTVDALLQALSAMANQDPDRQRTDDYDDETTYRSYLRQLWNNDIDGVEEETAALEMDDPWATSQVTPPRRPGGYAPPSDPWATSQSKPTAPTQTYSDEPPF</sequence>
<dbReference type="EMBL" id="JADKYB010000009">
    <property type="protein sequence ID" value="MBM9506678.1"/>
    <property type="molecule type" value="Genomic_DNA"/>
</dbReference>
<protein>
    <submittedName>
        <fullName evidence="2">Uncharacterized protein</fullName>
    </submittedName>
</protein>
<reference evidence="2 3" key="1">
    <citation type="submission" date="2021-01" db="EMBL/GenBank/DDBJ databases">
        <title>Streptomyces acididurans sp. nov., isolated from a peat swamp forest soil.</title>
        <authorList>
            <person name="Chantavorakit T."/>
            <person name="Duangmal K."/>
        </authorList>
    </citation>
    <scope>NUCLEOTIDE SEQUENCE [LARGE SCALE GENOMIC DNA]</scope>
    <source>
        <strain evidence="2 3">KK5PA1</strain>
    </source>
</reference>